<evidence type="ECO:0000313" key="6">
    <source>
        <dbReference type="EMBL" id="KHN96718.1"/>
    </source>
</evidence>
<feature type="compositionally biased region" description="Polar residues" evidence="5">
    <location>
        <begin position="310"/>
        <end position="335"/>
    </location>
</feature>
<sequence>MECDICHRDHDAQKLPFLCAFDARNSLYELRINSLEALLENESLQGQVNEFYAKSSKNSHGDIEQCAATRHMEEDRTDEILASANKLNEEIQAAREEIRTRKAALSRRRSDLASASGGLAERRVKQQQELDKSAQVARFRWAQRAEATANTRAFLCTQAIRLYGLKRTKKAGSARYEYQLGRVPIIDLVAMDSYTPEVISTSLAHVTHILMLAHDFHPINVKVPGWGPNGEEVEEESQGNWLGRFSHGATFYFLGGHEGTELIRSLKLPSPMKLADRLKKKLVGDAPAPDWEILDDDAWKIEDLPGADSGATSAQNVLDKSTHAKSTPRSGTNGWTKVKHR</sequence>
<evidence type="ECO:0000313" key="7">
    <source>
        <dbReference type="Proteomes" id="UP000030816"/>
    </source>
</evidence>
<dbReference type="OrthoDB" id="16772at2759"/>
<dbReference type="Proteomes" id="UP000030816">
    <property type="component" value="Unassembled WGS sequence"/>
</dbReference>
<comment type="similarity">
    <text evidence="1">Belongs to the ATG14 family.</text>
</comment>
<dbReference type="EMBL" id="AZHE01000013">
    <property type="protein sequence ID" value="KHN96718.1"/>
    <property type="molecule type" value="Genomic_DNA"/>
</dbReference>
<protein>
    <recommendedName>
        <fullName evidence="2">Autophagy-related protein 14</fullName>
    </recommendedName>
</protein>
<evidence type="ECO:0000256" key="3">
    <source>
        <dbReference type="ARBA" id="ARBA00023054"/>
    </source>
</evidence>
<dbReference type="GO" id="GO:0005737">
    <property type="term" value="C:cytoplasm"/>
    <property type="evidence" value="ECO:0007669"/>
    <property type="project" value="UniProtKB-ARBA"/>
</dbReference>
<evidence type="ECO:0000256" key="1">
    <source>
        <dbReference type="ARBA" id="ARBA00009574"/>
    </source>
</evidence>
<reference evidence="6 7" key="1">
    <citation type="journal article" date="2014" name="Proc. Natl. Acad. Sci. U.S.A.">
        <title>Trajectory and genomic determinants of fungal-pathogen speciation and host adaptation.</title>
        <authorList>
            <person name="Hu X."/>
            <person name="Xiao G."/>
            <person name="Zheng P."/>
            <person name="Shang Y."/>
            <person name="Su Y."/>
            <person name="Zhang X."/>
            <person name="Liu X."/>
            <person name="Zhan S."/>
            <person name="St Leger R.J."/>
            <person name="Wang C."/>
        </authorList>
    </citation>
    <scope>NUCLEOTIDE SEQUENCE [LARGE SCALE GENOMIC DNA]</scope>
    <source>
        <strain evidence="6 7">ARSEF 1941</strain>
    </source>
</reference>
<dbReference type="InterPro" id="IPR018791">
    <property type="entry name" value="UV_resistance/autophagy_Atg14"/>
</dbReference>
<feature type="region of interest" description="Disordered" evidence="5">
    <location>
        <begin position="304"/>
        <end position="341"/>
    </location>
</feature>
<accession>A0A0B2WRR7</accession>
<dbReference type="RefSeq" id="XP_040677784.1">
    <property type="nucleotide sequence ID" value="XM_040824072.1"/>
</dbReference>
<evidence type="ECO:0000256" key="2">
    <source>
        <dbReference type="ARBA" id="ARBA00013807"/>
    </source>
</evidence>
<dbReference type="HOGENOM" id="CLU_021590_1_0_1"/>
<organism evidence="6 7">
    <name type="scientific">Metarhizium album (strain ARSEF 1941)</name>
    <dbReference type="NCBI Taxonomy" id="1081103"/>
    <lineage>
        <taxon>Eukaryota</taxon>
        <taxon>Fungi</taxon>
        <taxon>Dikarya</taxon>
        <taxon>Ascomycota</taxon>
        <taxon>Pezizomycotina</taxon>
        <taxon>Sordariomycetes</taxon>
        <taxon>Hypocreomycetidae</taxon>
        <taxon>Hypocreales</taxon>
        <taxon>Clavicipitaceae</taxon>
        <taxon>Metarhizium</taxon>
    </lineage>
</organism>
<dbReference type="AlphaFoldDB" id="A0A0B2WRR7"/>
<dbReference type="GO" id="GO:0032991">
    <property type="term" value="C:protein-containing complex"/>
    <property type="evidence" value="ECO:0007669"/>
    <property type="project" value="UniProtKB-ARBA"/>
</dbReference>
<dbReference type="STRING" id="1081103.A0A0B2WRR7"/>
<name>A0A0B2WRR7_METAS</name>
<dbReference type="GeneID" id="63739729"/>
<evidence type="ECO:0000256" key="5">
    <source>
        <dbReference type="SAM" id="MobiDB-lite"/>
    </source>
</evidence>
<keyword evidence="7" id="KW-1185">Reference proteome</keyword>
<feature type="coiled-coil region" evidence="4">
    <location>
        <begin position="77"/>
        <end position="108"/>
    </location>
</feature>
<evidence type="ECO:0000256" key="4">
    <source>
        <dbReference type="SAM" id="Coils"/>
    </source>
</evidence>
<comment type="caution">
    <text evidence="6">The sequence shown here is derived from an EMBL/GenBank/DDBJ whole genome shotgun (WGS) entry which is preliminary data.</text>
</comment>
<gene>
    <name evidence="6" type="ORF">MAM_05274</name>
</gene>
<keyword evidence="3 4" id="KW-0175">Coiled coil</keyword>
<proteinExistence type="inferred from homology"/>
<dbReference type="Pfam" id="PF10186">
    <property type="entry name" value="ATG14"/>
    <property type="match status" value="1"/>
</dbReference>